<dbReference type="HOGENOM" id="CLU_038588_0_0_1"/>
<feature type="region of interest" description="Disordered" evidence="5">
    <location>
        <begin position="1"/>
        <end position="26"/>
    </location>
</feature>
<protein>
    <recommendedName>
        <fullName evidence="6">Fungal lipase-type domain-containing protein</fullName>
    </recommendedName>
</protein>
<comment type="catalytic activity">
    <reaction evidence="4">
        <text>a monoacylglycerol + H2O = glycerol + a fatty acid + H(+)</text>
        <dbReference type="Rhea" id="RHEA:15245"/>
        <dbReference type="ChEBI" id="CHEBI:15377"/>
        <dbReference type="ChEBI" id="CHEBI:15378"/>
        <dbReference type="ChEBI" id="CHEBI:17408"/>
        <dbReference type="ChEBI" id="CHEBI:17754"/>
        <dbReference type="ChEBI" id="CHEBI:28868"/>
    </reaction>
</comment>
<keyword evidence="8" id="KW-1185">Reference proteome</keyword>
<evidence type="ECO:0000256" key="2">
    <source>
        <dbReference type="ARBA" id="ARBA00043996"/>
    </source>
</evidence>
<evidence type="ECO:0000256" key="5">
    <source>
        <dbReference type="SAM" id="MobiDB-lite"/>
    </source>
</evidence>
<organism evidence="7 8">
    <name type="scientific">Galerina marginata (strain CBS 339.88)</name>
    <dbReference type="NCBI Taxonomy" id="685588"/>
    <lineage>
        <taxon>Eukaryota</taxon>
        <taxon>Fungi</taxon>
        <taxon>Dikarya</taxon>
        <taxon>Basidiomycota</taxon>
        <taxon>Agaricomycotina</taxon>
        <taxon>Agaricomycetes</taxon>
        <taxon>Agaricomycetidae</taxon>
        <taxon>Agaricales</taxon>
        <taxon>Agaricineae</taxon>
        <taxon>Strophariaceae</taxon>
        <taxon>Galerina</taxon>
    </lineage>
</organism>
<dbReference type="EMBL" id="KL142408">
    <property type="protein sequence ID" value="KDR68439.1"/>
    <property type="molecule type" value="Genomic_DNA"/>
</dbReference>
<dbReference type="PANTHER" id="PTHR45856">
    <property type="entry name" value="ALPHA/BETA-HYDROLASES SUPERFAMILY PROTEIN"/>
    <property type="match status" value="1"/>
</dbReference>
<dbReference type="Pfam" id="PF01764">
    <property type="entry name" value="Lipase_3"/>
    <property type="match status" value="1"/>
</dbReference>
<comment type="similarity">
    <text evidence="2">Belongs to the AB hydrolase superfamily. Lipase family. Class 3 subfamily.</text>
</comment>
<comment type="catalytic activity">
    <reaction evidence="3">
        <text>a diacylglycerol + H2O = a monoacylglycerol + a fatty acid + H(+)</text>
        <dbReference type="Rhea" id="RHEA:32731"/>
        <dbReference type="ChEBI" id="CHEBI:15377"/>
        <dbReference type="ChEBI" id="CHEBI:15378"/>
        <dbReference type="ChEBI" id="CHEBI:17408"/>
        <dbReference type="ChEBI" id="CHEBI:18035"/>
        <dbReference type="ChEBI" id="CHEBI:28868"/>
    </reaction>
</comment>
<feature type="compositionally biased region" description="Polar residues" evidence="5">
    <location>
        <begin position="1"/>
        <end position="11"/>
    </location>
</feature>
<dbReference type="GO" id="GO:0006629">
    <property type="term" value="P:lipid metabolic process"/>
    <property type="evidence" value="ECO:0007669"/>
    <property type="project" value="InterPro"/>
</dbReference>
<dbReference type="STRING" id="685588.A0A067SL89"/>
<evidence type="ECO:0000313" key="7">
    <source>
        <dbReference type="EMBL" id="KDR68439.1"/>
    </source>
</evidence>
<gene>
    <name evidence="7" type="ORF">GALMADRAFT_257167</name>
</gene>
<reference evidence="8" key="1">
    <citation type="journal article" date="2014" name="Proc. Natl. Acad. Sci. U.S.A.">
        <title>Extensive sampling of basidiomycete genomes demonstrates inadequacy of the white-rot/brown-rot paradigm for wood decay fungi.</title>
        <authorList>
            <person name="Riley R."/>
            <person name="Salamov A.A."/>
            <person name="Brown D.W."/>
            <person name="Nagy L.G."/>
            <person name="Floudas D."/>
            <person name="Held B.W."/>
            <person name="Levasseur A."/>
            <person name="Lombard V."/>
            <person name="Morin E."/>
            <person name="Otillar R."/>
            <person name="Lindquist E.A."/>
            <person name="Sun H."/>
            <person name="LaButti K.M."/>
            <person name="Schmutz J."/>
            <person name="Jabbour D."/>
            <person name="Luo H."/>
            <person name="Baker S.E."/>
            <person name="Pisabarro A.G."/>
            <person name="Walton J.D."/>
            <person name="Blanchette R.A."/>
            <person name="Henrissat B."/>
            <person name="Martin F."/>
            <person name="Cullen D."/>
            <person name="Hibbett D.S."/>
            <person name="Grigoriev I.V."/>
        </authorList>
    </citation>
    <scope>NUCLEOTIDE SEQUENCE [LARGE SCALE GENOMIC DNA]</scope>
    <source>
        <strain evidence="8">CBS 339.88</strain>
    </source>
</reference>
<dbReference type="InterPro" id="IPR029058">
    <property type="entry name" value="AB_hydrolase_fold"/>
</dbReference>
<proteinExistence type="inferred from homology"/>
<evidence type="ECO:0000256" key="3">
    <source>
        <dbReference type="ARBA" id="ARBA00047591"/>
    </source>
</evidence>
<feature type="compositionally biased region" description="Basic and acidic residues" evidence="5">
    <location>
        <begin position="14"/>
        <end position="26"/>
    </location>
</feature>
<dbReference type="Proteomes" id="UP000027222">
    <property type="component" value="Unassembled WGS sequence"/>
</dbReference>
<name>A0A067SL89_GALM3</name>
<sequence length="377" mass="42690">MLKSLASSIRGSRQVKENQHPSQEAEREENFRWLSKYFAASAPRPLKLSDRVDASLQNELSEIGQFAEVAHGSFDPRFLWKYMANLCESGYPLYQYLALAQSELVSVFYGTVSNLQCYIAYRPDEEQLVVAFSGTSSLAQAGQALNATKVRYQWGEETYVHAGFWKMYTGIRTEALSKLGVALKQYSNIQRIVLTGHSMGAVMASLLCLDVLQGQIPGTNGASSPSLPLIKMVGFGAPRVGNDALAQLWNELTSRPGVEEYSIRNYNDGVPVVPPRSLGYRHLSRNPLYLSHSQLWRISQDQSEHSLFKLDPEATLGAQNPYPMGGHNYYNDRNIELLQRRMEWFQPHAEDDTWDTLKHRFDERLQEVKQQTSLSKN</sequence>
<evidence type="ECO:0000256" key="1">
    <source>
        <dbReference type="ARBA" id="ARBA00023157"/>
    </source>
</evidence>
<dbReference type="SUPFAM" id="SSF53474">
    <property type="entry name" value="alpha/beta-Hydrolases"/>
    <property type="match status" value="1"/>
</dbReference>
<dbReference type="InterPro" id="IPR002921">
    <property type="entry name" value="Fungal_lipase-type"/>
</dbReference>
<dbReference type="OrthoDB" id="426718at2759"/>
<evidence type="ECO:0000256" key="4">
    <source>
        <dbReference type="ARBA" id="ARBA00048461"/>
    </source>
</evidence>
<evidence type="ECO:0000259" key="6">
    <source>
        <dbReference type="Pfam" id="PF01764"/>
    </source>
</evidence>
<keyword evidence="1" id="KW-1015">Disulfide bond</keyword>
<dbReference type="Gene3D" id="3.40.50.1820">
    <property type="entry name" value="alpha/beta hydrolase"/>
    <property type="match status" value="1"/>
</dbReference>
<evidence type="ECO:0000313" key="8">
    <source>
        <dbReference type="Proteomes" id="UP000027222"/>
    </source>
</evidence>
<dbReference type="InterPro" id="IPR051218">
    <property type="entry name" value="Sec_MonoDiacylglyc_Lipase"/>
</dbReference>
<dbReference type="PANTHER" id="PTHR45856:SF25">
    <property type="entry name" value="FUNGAL LIPASE-LIKE DOMAIN-CONTAINING PROTEIN"/>
    <property type="match status" value="1"/>
</dbReference>
<dbReference type="AlphaFoldDB" id="A0A067SL89"/>
<feature type="domain" description="Fungal lipase-type" evidence="6">
    <location>
        <begin position="129"/>
        <end position="276"/>
    </location>
</feature>
<dbReference type="CDD" id="cd00519">
    <property type="entry name" value="Lipase_3"/>
    <property type="match status" value="1"/>
</dbReference>
<accession>A0A067SL89</accession>